<evidence type="ECO:0000259" key="9">
    <source>
        <dbReference type="Pfam" id="PF00924"/>
    </source>
</evidence>
<proteinExistence type="inferred from homology"/>
<keyword evidence="6 8" id="KW-0472">Membrane</keyword>
<dbReference type="OrthoDB" id="31543at2157"/>
<sequence>MGVESLVSASSALPLEVSLEPELVDWIQRTYLDTFEAQLFATALLFVLIVLGAASASRIYDEIRRQYGSKLAEVCSILVLALVVVVVVYSFSAIWGVIFVLEFTLEEVAISRWVAAQQIVTAGVIAGAYLAIRFVNRSIDKLAETRALTQHQSEVAHHVTDVAIIAVAATVILTIWGINLANIFIGAGAITAIVALTARETLAAMLAGFILLFSRPFRVGDWIEVNETSGIVTDVTIFTTKIQTFDDKHVLVPNDEVTSSQLTNYSRNEQLRLEVEVGVDYETDLERAREVAADAVEELESVKDAPNPQVVAKRFGDSSILLECHAWIGQPTMRRTLDARTDMIEAIRAAFDREGIDIPYPQRVHSTRENEFRVGGSTSGGTELSTSHD</sequence>
<comment type="caution">
    <text evidence="11">The sequence shown here is derived from an EMBL/GenBank/DDBJ whole genome shotgun (WGS) entry which is preliminary data.</text>
</comment>
<dbReference type="InterPro" id="IPR045275">
    <property type="entry name" value="MscS_archaea/bacteria_type"/>
</dbReference>
<gene>
    <name evidence="11" type="ORF">CV102_18645</name>
</gene>
<dbReference type="InterPro" id="IPR011066">
    <property type="entry name" value="MscS_channel_C_sf"/>
</dbReference>
<protein>
    <submittedName>
        <fullName evidence="11">Mechanosensitive ion channel protein MscS</fullName>
    </submittedName>
</protein>
<dbReference type="InterPro" id="IPR010920">
    <property type="entry name" value="LSM_dom_sf"/>
</dbReference>
<evidence type="ECO:0000256" key="7">
    <source>
        <dbReference type="SAM" id="MobiDB-lite"/>
    </source>
</evidence>
<feature type="transmembrane region" description="Helical" evidence="8">
    <location>
        <begin position="155"/>
        <end position="178"/>
    </location>
</feature>
<comment type="subcellular location">
    <subcellularLocation>
        <location evidence="1">Cell membrane</location>
        <topology evidence="1">Multi-pass membrane protein</topology>
    </subcellularLocation>
</comment>
<dbReference type="Proteomes" id="UP000766904">
    <property type="component" value="Unassembled WGS sequence"/>
</dbReference>
<feature type="domain" description="Mechanosensitive ion channel MscS C-terminal" evidence="10">
    <location>
        <begin position="274"/>
        <end position="358"/>
    </location>
</feature>
<evidence type="ECO:0000256" key="1">
    <source>
        <dbReference type="ARBA" id="ARBA00004651"/>
    </source>
</evidence>
<dbReference type="InterPro" id="IPR011014">
    <property type="entry name" value="MscS_channel_TM-2"/>
</dbReference>
<dbReference type="InterPro" id="IPR023408">
    <property type="entry name" value="MscS_beta-dom_sf"/>
</dbReference>
<evidence type="ECO:0000256" key="8">
    <source>
        <dbReference type="SAM" id="Phobius"/>
    </source>
</evidence>
<dbReference type="SUPFAM" id="SSF82689">
    <property type="entry name" value="Mechanosensitive channel protein MscS (YggB), C-terminal domain"/>
    <property type="match status" value="1"/>
</dbReference>
<dbReference type="AlphaFoldDB" id="A0A8J8PYZ4"/>
<evidence type="ECO:0000256" key="4">
    <source>
        <dbReference type="ARBA" id="ARBA00022692"/>
    </source>
</evidence>
<dbReference type="Gene3D" id="2.30.30.60">
    <property type="match status" value="1"/>
</dbReference>
<evidence type="ECO:0000313" key="11">
    <source>
        <dbReference type="EMBL" id="TYL37040.1"/>
    </source>
</evidence>
<keyword evidence="12" id="KW-1185">Reference proteome</keyword>
<dbReference type="GO" id="GO:0005886">
    <property type="term" value="C:plasma membrane"/>
    <property type="evidence" value="ECO:0007669"/>
    <property type="project" value="UniProtKB-SubCell"/>
</dbReference>
<dbReference type="InterPro" id="IPR006685">
    <property type="entry name" value="MscS_channel_2nd"/>
</dbReference>
<evidence type="ECO:0000313" key="12">
    <source>
        <dbReference type="Proteomes" id="UP000766904"/>
    </source>
</evidence>
<feature type="transmembrane region" description="Helical" evidence="8">
    <location>
        <begin position="184"/>
        <end position="213"/>
    </location>
</feature>
<dbReference type="RefSeq" id="WP_148859490.1">
    <property type="nucleotide sequence ID" value="NZ_PHNJ01000012.1"/>
</dbReference>
<dbReference type="Pfam" id="PF21082">
    <property type="entry name" value="MS_channel_3rd"/>
    <property type="match status" value="1"/>
</dbReference>
<dbReference type="SUPFAM" id="SSF50182">
    <property type="entry name" value="Sm-like ribonucleoproteins"/>
    <property type="match status" value="1"/>
</dbReference>
<comment type="similarity">
    <text evidence="2">Belongs to the MscS (TC 1.A.23) family.</text>
</comment>
<feature type="transmembrane region" description="Helical" evidence="8">
    <location>
        <begin position="113"/>
        <end position="135"/>
    </location>
</feature>
<dbReference type="EMBL" id="PHNJ01000012">
    <property type="protein sequence ID" value="TYL37040.1"/>
    <property type="molecule type" value="Genomic_DNA"/>
</dbReference>
<evidence type="ECO:0000256" key="6">
    <source>
        <dbReference type="ARBA" id="ARBA00023136"/>
    </source>
</evidence>
<dbReference type="GO" id="GO:0008381">
    <property type="term" value="F:mechanosensitive monoatomic ion channel activity"/>
    <property type="evidence" value="ECO:0007669"/>
    <property type="project" value="InterPro"/>
</dbReference>
<feature type="domain" description="Mechanosensitive ion channel MscS" evidence="9">
    <location>
        <begin position="202"/>
        <end position="267"/>
    </location>
</feature>
<dbReference type="PROSITE" id="PS01246">
    <property type="entry name" value="UPF0003"/>
    <property type="match status" value="1"/>
</dbReference>
<evidence type="ECO:0000256" key="5">
    <source>
        <dbReference type="ARBA" id="ARBA00022989"/>
    </source>
</evidence>
<feature type="compositionally biased region" description="Low complexity" evidence="7">
    <location>
        <begin position="380"/>
        <end position="389"/>
    </location>
</feature>
<dbReference type="PANTHER" id="PTHR30221">
    <property type="entry name" value="SMALL-CONDUCTANCE MECHANOSENSITIVE CHANNEL"/>
    <property type="match status" value="1"/>
</dbReference>
<dbReference type="SUPFAM" id="SSF82861">
    <property type="entry name" value="Mechanosensitive channel protein MscS (YggB), transmembrane region"/>
    <property type="match status" value="1"/>
</dbReference>
<evidence type="ECO:0000259" key="10">
    <source>
        <dbReference type="Pfam" id="PF21082"/>
    </source>
</evidence>
<dbReference type="Pfam" id="PF00924">
    <property type="entry name" value="MS_channel_2nd"/>
    <property type="match status" value="1"/>
</dbReference>
<dbReference type="PANTHER" id="PTHR30221:SF20">
    <property type="entry name" value="SMALL-CONDUCTANCE MECHANOSENSITIVE CHANNEL"/>
    <property type="match status" value="1"/>
</dbReference>
<dbReference type="Gene3D" id="3.30.70.100">
    <property type="match status" value="1"/>
</dbReference>
<keyword evidence="5 8" id="KW-1133">Transmembrane helix</keyword>
<accession>A0A8J8PYZ4</accession>
<evidence type="ECO:0000256" key="2">
    <source>
        <dbReference type="ARBA" id="ARBA00008017"/>
    </source>
</evidence>
<dbReference type="Gene3D" id="1.10.287.1260">
    <property type="match status" value="1"/>
</dbReference>
<feature type="region of interest" description="Disordered" evidence="7">
    <location>
        <begin position="368"/>
        <end position="389"/>
    </location>
</feature>
<feature type="transmembrane region" description="Helical" evidence="8">
    <location>
        <begin position="37"/>
        <end position="56"/>
    </location>
</feature>
<keyword evidence="3" id="KW-1003">Cell membrane</keyword>
<organism evidence="11 12">
    <name type="scientific">Natronococcus pandeyae</name>
    <dbReference type="NCBI Taxonomy" id="2055836"/>
    <lineage>
        <taxon>Archaea</taxon>
        <taxon>Methanobacteriati</taxon>
        <taxon>Methanobacteriota</taxon>
        <taxon>Stenosarchaea group</taxon>
        <taxon>Halobacteria</taxon>
        <taxon>Halobacteriales</taxon>
        <taxon>Natrialbaceae</taxon>
        <taxon>Natronococcus</taxon>
    </lineage>
</organism>
<feature type="transmembrane region" description="Helical" evidence="8">
    <location>
        <begin position="77"/>
        <end position="101"/>
    </location>
</feature>
<dbReference type="InterPro" id="IPR006686">
    <property type="entry name" value="MscS_channel_CS"/>
</dbReference>
<reference evidence="11" key="1">
    <citation type="submission" date="2017-11" db="EMBL/GenBank/DDBJ databases">
        <authorList>
            <person name="Kajale S.C."/>
            <person name="Sharma A."/>
        </authorList>
    </citation>
    <scope>NUCLEOTIDE SEQUENCE</scope>
    <source>
        <strain evidence="11">LS1_42</strain>
    </source>
</reference>
<name>A0A8J8PYZ4_9EURY</name>
<dbReference type="InterPro" id="IPR049278">
    <property type="entry name" value="MS_channel_C"/>
</dbReference>
<evidence type="ECO:0000256" key="3">
    <source>
        <dbReference type="ARBA" id="ARBA00022475"/>
    </source>
</evidence>
<keyword evidence="4 8" id="KW-0812">Transmembrane</keyword>